<protein>
    <recommendedName>
        <fullName evidence="6">Cullin-5</fullName>
    </recommendedName>
</protein>
<evidence type="ECO:0000256" key="8">
    <source>
        <dbReference type="RuleBase" id="RU003829"/>
    </source>
</evidence>
<dbReference type="GO" id="GO:0006511">
    <property type="term" value="P:ubiquitin-dependent protein catabolic process"/>
    <property type="evidence" value="ECO:0007669"/>
    <property type="project" value="InterPro"/>
</dbReference>
<dbReference type="Proteomes" id="UP000245320">
    <property type="component" value="Chromosome 8"/>
</dbReference>
<dbReference type="InterPro" id="IPR016157">
    <property type="entry name" value="Cullin_CS"/>
</dbReference>
<keyword evidence="10" id="KW-1185">Reference proteome</keyword>
<dbReference type="PROSITE" id="PS50069">
    <property type="entry name" value="CULLIN_2"/>
    <property type="match status" value="2"/>
</dbReference>
<dbReference type="SMART" id="SM00182">
    <property type="entry name" value="CULLIN"/>
    <property type="match status" value="1"/>
</dbReference>
<dbReference type="UniPathway" id="UPA00143"/>
<dbReference type="InterPro" id="IPR045093">
    <property type="entry name" value="Cullin"/>
</dbReference>
<name>A0A6J3RUC0_TURTR</name>
<dbReference type="GO" id="GO:0031461">
    <property type="term" value="C:cullin-RING ubiquitin ligase complex"/>
    <property type="evidence" value="ECO:0007669"/>
    <property type="project" value="InterPro"/>
</dbReference>
<dbReference type="SMART" id="SM00884">
    <property type="entry name" value="Cullin_Nedd8"/>
    <property type="match status" value="1"/>
</dbReference>
<dbReference type="FunFam" id="1.20.1310.10:FF:000014">
    <property type="entry name" value="Cullin 5"/>
    <property type="match status" value="2"/>
</dbReference>
<dbReference type="Pfam" id="PF10557">
    <property type="entry name" value="Cullin_Nedd8"/>
    <property type="match status" value="1"/>
</dbReference>
<dbReference type="SUPFAM" id="SSF74788">
    <property type="entry name" value="Cullin repeat-like"/>
    <property type="match status" value="2"/>
</dbReference>
<dbReference type="GO" id="GO:0016567">
    <property type="term" value="P:protein ubiquitination"/>
    <property type="evidence" value="ECO:0007669"/>
    <property type="project" value="UniProtKB-UniPathway"/>
</dbReference>
<evidence type="ECO:0000256" key="6">
    <source>
        <dbReference type="ARBA" id="ARBA00040451"/>
    </source>
</evidence>
<dbReference type="CTD" id="8065"/>
<dbReference type="InterPro" id="IPR001373">
    <property type="entry name" value="Cullin_N"/>
</dbReference>
<evidence type="ECO:0000313" key="10">
    <source>
        <dbReference type="Proteomes" id="UP000245320"/>
    </source>
</evidence>
<evidence type="ECO:0000256" key="7">
    <source>
        <dbReference type="PROSITE-ProRule" id="PRU00330"/>
    </source>
</evidence>
<reference evidence="11" key="1">
    <citation type="submission" date="2025-08" db="UniProtKB">
        <authorList>
            <consortium name="RefSeq"/>
        </authorList>
    </citation>
    <scope>IDENTIFICATION</scope>
    <source>
        <tissue evidence="11">Spleen</tissue>
    </source>
</reference>
<keyword evidence="4" id="KW-0833">Ubl conjugation pathway</keyword>
<evidence type="ECO:0000259" key="9">
    <source>
        <dbReference type="PROSITE" id="PS50069"/>
    </source>
</evidence>
<organism evidence="10 11">
    <name type="scientific">Tursiops truncatus</name>
    <name type="common">Atlantic bottle-nosed dolphin</name>
    <name type="synonym">Delphinus truncatus</name>
    <dbReference type="NCBI Taxonomy" id="9739"/>
    <lineage>
        <taxon>Eukaryota</taxon>
        <taxon>Metazoa</taxon>
        <taxon>Chordata</taxon>
        <taxon>Craniata</taxon>
        <taxon>Vertebrata</taxon>
        <taxon>Euteleostomi</taxon>
        <taxon>Mammalia</taxon>
        <taxon>Eutheria</taxon>
        <taxon>Laurasiatheria</taxon>
        <taxon>Artiodactyla</taxon>
        <taxon>Whippomorpha</taxon>
        <taxon>Cetacea</taxon>
        <taxon>Odontoceti</taxon>
        <taxon>Delphinidae</taxon>
        <taxon>Tursiops</taxon>
    </lineage>
</organism>
<dbReference type="SUPFAM" id="SSF46785">
    <property type="entry name" value="Winged helix' DNA-binding domain"/>
    <property type="match status" value="1"/>
</dbReference>
<dbReference type="SUPFAM" id="SSF75632">
    <property type="entry name" value="Cullin homology domain"/>
    <property type="match status" value="1"/>
</dbReference>
<dbReference type="InterPro" id="IPR036390">
    <property type="entry name" value="WH_DNA-bd_sf"/>
</dbReference>
<feature type="domain" description="Cullin family profile" evidence="9">
    <location>
        <begin position="429"/>
        <end position="507"/>
    </location>
</feature>
<dbReference type="Gene3D" id="1.10.10.10">
    <property type="entry name" value="Winged helix-like DNA-binding domain superfamily/Winged helix DNA-binding domain"/>
    <property type="match status" value="2"/>
</dbReference>
<feature type="domain" description="Cullin family profile" evidence="9">
    <location>
        <begin position="508"/>
        <end position="564"/>
    </location>
</feature>
<evidence type="ECO:0000256" key="2">
    <source>
        <dbReference type="ARBA" id="ARBA00006019"/>
    </source>
</evidence>
<dbReference type="PANTHER" id="PTHR11932">
    <property type="entry name" value="CULLIN"/>
    <property type="match status" value="1"/>
</dbReference>
<evidence type="ECO:0000256" key="4">
    <source>
        <dbReference type="ARBA" id="ARBA00022786"/>
    </source>
</evidence>
<gene>
    <name evidence="11" type="primary">CUL5</name>
</gene>
<dbReference type="GO" id="GO:0031625">
    <property type="term" value="F:ubiquitin protein ligase binding"/>
    <property type="evidence" value="ECO:0007669"/>
    <property type="project" value="InterPro"/>
</dbReference>
<dbReference type="FunFam" id="3.30.230.130:FF:000004">
    <property type="entry name" value="Cullin 5"/>
    <property type="match status" value="1"/>
</dbReference>
<keyword evidence="3" id="KW-1017">Isopeptide bond</keyword>
<comment type="similarity">
    <text evidence="2 7 8">Belongs to the cullin family.</text>
</comment>
<dbReference type="FunFam" id="1.20.1310.10:FF:000017">
    <property type="entry name" value="Cullin 5"/>
    <property type="match status" value="1"/>
</dbReference>
<comment type="pathway">
    <text evidence="1">Protein modification; protein ubiquitination.</text>
</comment>
<accession>A0A6J3RUC0</accession>
<dbReference type="RefSeq" id="XP_033717979.1">
    <property type="nucleotide sequence ID" value="XM_033862088.1"/>
</dbReference>
<dbReference type="InterPro" id="IPR016159">
    <property type="entry name" value="Cullin_repeat-like_dom_sf"/>
</dbReference>
<dbReference type="AlphaFoldDB" id="A0A6J3RUC0"/>
<sequence>MATSNLLKNKGSLQFEDKWDFMRPIVLKLLRQESVTKQQWFDLFSDVHAVCLWDDKGPAKIHQALKEDILEFIKQAQARVLSHQDDTALLKAYIVEWRKFFTQCDILPKPFCQLEITLMGKQGSNKKSNVEDSIVRKLMLDTWNESIFSNIKNRLQDSAMKLVHAERLGEAFDSQLVIGVRESYVNLCSNPEDKLQIYRDNFEKAYLDSTERFYRTQAPSYLQQNGVQNYMKYADAKLKEEEKRALRYLETRRECNSVEAAITSGRQLPISSYGATQCCTPEFNIKLMECCVNALVTSFKETILAECQGMIKRNETEKLHLMFSLMDKVPNGIEPMLKDLEEHIISAGLADMVAAAETITTDSEKYVEQLLTLFNRFSRLVKEAFQDDPRFLTARDKAYKAVVNDATIFKLELPLKQKGVGLKTQPESKCPELLANYCDMLLRKTPLSKKLTSEEIEAKLKEVLLVLKYVQNKDVFMRYHKAHLTRRLILDISADSEIEENMVEWLRITFKNEVGQYDLEVTTFQLAVLFAWNQRPREKISFENLKLATELPDAELRRTLWSLVAFPKLKRQVLLYEPQVNSPKDFTEGTLFSVNQEFSLIKNAKVQKRGKINLIGRLQLTTERMREEENEGIVQLRILRTQEAIIQIMKMRKKISNAQLQTELVEILKNMFLPQKKMIKEQIEWLIEHKYIRRDESDINTFIYMA</sequence>
<dbReference type="PROSITE" id="PS01256">
    <property type="entry name" value="CULLIN_1"/>
    <property type="match status" value="1"/>
</dbReference>
<evidence type="ECO:0000256" key="5">
    <source>
        <dbReference type="ARBA" id="ARBA00022843"/>
    </source>
</evidence>
<dbReference type="Gene3D" id="1.20.1310.10">
    <property type="entry name" value="Cullin Repeats"/>
    <property type="match status" value="4"/>
</dbReference>
<dbReference type="Pfam" id="PF00888">
    <property type="entry name" value="Cullin"/>
    <property type="match status" value="2"/>
</dbReference>
<dbReference type="InterPro" id="IPR016158">
    <property type="entry name" value="Cullin_homology"/>
</dbReference>
<dbReference type="InterPro" id="IPR036388">
    <property type="entry name" value="WH-like_DNA-bd_sf"/>
</dbReference>
<dbReference type="InterPro" id="IPR036317">
    <property type="entry name" value="Cullin_homology_sf"/>
</dbReference>
<evidence type="ECO:0000256" key="3">
    <source>
        <dbReference type="ARBA" id="ARBA00022499"/>
    </source>
</evidence>
<evidence type="ECO:0000256" key="1">
    <source>
        <dbReference type="ARBA" id="ARBA00004906"/>
    </source>
</evidence>
<keyword evidence="5" id="KW-0832">Ubl conjugation</keyword>
<dbReference type="InterPro" id="IPR019559">
    <property type="entry name" value="Cullin_neddylation_domain"/>
</dbReference>
<proteinExistence type="inferred from homology"/>
<dbReference type="FunFam" id="1.10.10.10:FF:000142">
    <property type="entry name" value="Cullin 5"/>
    <property type="match status" value="1"/>
</dbReference>
<evidence type="ECO:0000313" key="11">
    <source>
        <dbReference type="RefSeq" id="XP_033717979.1"/>
    </source>
</evidence>